<accession>A0A9X3BCJ7</accession>
<gene>
    <name evidence="2" type="ORF">OC940_10535</name>
</gene>
<dbReference type="AlphaFoldDB" id="A0A9X3BCJ7"/>
<keyword evidence="3" id="KW-1185">Reference proteome</keyword>
<dbReference type="EMBL" id="JAOSKY010000004">
    <property type="protein sequence ID" value="MCU7248238.1"/>
    <property type="molecule type" value="Genomic_DNA"/>
</dbReference>
<dbReference type="Proteomes" id="UP001139955">
    <property type="component" value="Unassembled WGS sequence"/>
</dbReference>
<keyword evidence="1" id="KW-0812">Transmembrane</keyword>
<sequence length="136" mass="15330">MDVWHVVSQVVDWLGENHSRRGRYSSGFMTLLSIAVGIGAWVVSKELIAKRNALKARLSQVRESRPLTATSVTDEEGQKVRFTGVLLQDNEFYSVTLTRLDARGSTETSSDVLHSLEHVDVYLRAHTPFILADFKR</sequence>
<proteinExistence type="predicted"/>
<reference evidence="2" key="2">
    <citation type="journal article" date="2023" name="mSystems">
        <title>Charting the Lipopeptidome of Nonpathogenic Pseudomonas.</title>
        <authorList>
            <person name="Cesa-Luna C."/>
            <person name="Geudens N."/>
            <person name="Girard L."/>
            <person name="De Roo V."/>
            <person name="Maklad H.R."/>
            <person name="Martins J.C."/>
            <person name="Hofte M."/>
            <person name="De Mot R."/>
        </authorList>
    </citation>
    <scope>NUCLEOTIDE SEQUENCE</scope>
    <source>
        <strain evidence="2">B1M3-32</strain>
    </source>
</reference>
<comment type="caution">
    <text evidence="2">The sequence shown here is derived from an EMBL/GenBank/DDBJ whole genome shotgun (WGS) entry which is preliminary data.</text>
</comment>
<evidence type="ECO:0000313" key="3">
    <source>
        <dbReference type="Proteomes" id="UP001139955"/>
    </source>
</evidence>
<keyword evidence="1" id="KW-0472">Membrane</keyword>
<reference evidence="2" key="1">
    <citation type="submission" date="2022-09" db="EMBL/GenBank/DDBJ databases">
        <authorList>
            <person name="Cesa-Luna C."/>
            <person name="Girard L."/>
            <person name="Lood C."/>
            <person name="Hofte M."/>
            <person name="De Mot R."/>
        </authorList>
    </citation>
    <scope>NUCLEOTIDE SEQUENCE</scope>
    <source>
        <strain evidence="2">B1M3-32</strain>
    </source>
</reference>
<evidence type="ECO:0000313" key="2">
    <source>
        <dbReference type="EMBL" id="MCU7248238.1"/>
    </source>
</evidence>
<name>A0A9X3BCJ7_9PSED</name>
<evidence type="ECO:0000256" key="1">
    <source>
        <dbReference type="SAM" id="Phobius"/>
    </source>
</evidence>
<keyword evidence="1" id="KW-1133">Transmembrane helix</keyword>
<protein>
    <submittedName>
        <fullName evidence="2">Uncharacterized protein</fullName>
    </submittedName>
</protein>
<dbReference type="RefSeq" id="WP_301621841.1">
    <property type="nucleotide sequence ID" value="NZ_JAOSKY010000004.1"/>
</dbReference>
<feature type="transmembrane region" description="Helical" evidence="1">
    <location>
        <begin position="24"/>
        <end position="43"/>
    </location>
</feature>
<organism evidence="2 3">
    <name type="scientific">Pseudomonas koreensis</name>
    <dbReference type="NCBI Taxonomy" id="198620"/>
    <lineage>
        <taxon>Bacteria</taxon>
        <taxon>Pseudomonadati</taxon>
        <taxon>Pseudomonadota</taxon>
        <taxon>Gammaproteobacteria</taxon>
        <taxon>Pseudomonadales</taxon>
        <taxon>Pseudomonadaceae</taxon>
        <taxon>Pseudomonas</taxon>
    </lineage>
</organism>